<sequence length="234" mass="25586">MKGFSASLRTLIACAFVTIPLSAEATGMVPESSVVVIEESDGEAAMNVTNTDRYPLLLTTTLQSIRQDNEALLLVSPPAIRVEGGKTQKVRFLLHASAPLKTERLRRVIFSGIPPRSKDKNEVRMSISQNLPVIIRPAGLPRDESPWKRLTWKVVDNHLAVANNSPYVVRLAQNVQTLPGNIILTLPQSYILPGENLTLAAPEGESLVGTRQVRISPATTWGYSVNSWDAPLSQ</sequence>
<dbReference type="RefSeq" id="WP_200675665.1">
    <property type="nucleotide sequence ID" value="NZ_JAEOAR010000013.1"/>
</dbReference>
<evidence type="ECO:0000313" key="8">
    <source>
        <dbReference type="EMBL" id="EML1473742.1"/>
    </source>
</evidence>
<organism evidence="8">
    <name type="scientific">Pluralibacter gergoviae</name>
    <name type="common">Enterobacter gergoviae</name>
    <dbReference type="NCBI Taxonomy" id="61647"/>
    <lineage>
        <taxon>Bacteria</taxon>
        <taxon>Pseudomonadati</taxon>
        <taxon>Pseudomonadota</taxon>
        <taxon>Gammaproteobacteria</taxon>
        <taxon>Enterobacterales</taxon>
        <taxon>Enterobacteriaceae</taxon>
        <taxon>Pluralibacter</taxon>
    </lineage>
</organism>
<keyword evidence="4" id="KW-0574">Periplasm</keyword>
<keyword evidence="3 6" id="KW-0732">Signal</keyword>
<dbReference type="NCBIfam" id="NF007392">
    <property type="entry name" value="PRK09918.1"/>
    <property type="match status" value="1"/>
</dbReference>
<dbReference type="EMBL" id="ABLOKC030000034">
    <property type="protein sequence ID" value="EML1473742.1"/>
    <property type="molecule type" value="Genomic_DNA"/>
</dbReference>
<feature type="signal peptide" evidence="6">
    <location>
        <begin position="1"/>
        <end position="25"/>
    </location>
</feature>
<feature type="domain" description="Pili assembly chaperone N-terminal" evidence="7">
    <location>
        <begin position="27"/>
        <end position="140"/>
    </location>
</feature>
<evidence type="ECO:0000256" key="1">
    <source>
        <dbReference type="ARBA" id="ARBA00004418"/>
    </source>
</evidence>
<evidence type="ECO:0000256" key="3">
    <source>
        <dbReference type="ARBA" id="ARBA00022729"/>
    </source>
</evidence>
<dbReference type="PANTHER" id="PTHR30251">
    <property type="entry name" value="PILUS ASSEMBLY CHAPERONE"/>
    <property type="match status" value="1"/>
</dbReference>
<dbReference type="PANTHER" id="PTHR30251:SF3">
    <property type="entry name" value="FIMBRIAL CHAPARONE PROTEIN"/>
    <property type="match status" value="1"/>
</dbReference>
<dbReference type="PRINTS" id="PR00969">
    <property type="entry name" value="CHAPERONPILI"/>
</dbReference>
<evidence type="ECO:0000256" key="4">
    <source>
        <dbReference type="ARBA" id="ARBA00022764"/>
    </source>
</evidence>
<dbReference type="InterPro" id="IPR001829">
    <property type="entry name" value="Pili_assmbl_chaperone_bac"/>
</dbReference>
<dbReference type="InterPro" id="IPR036316">
    <property type="entry name" value="Pili_assmbl_chap_C_dom_sf"/>
</dbReference>
<dbReference type="Pfam" id="PF00345">
    <property type="entry name" value="PapD_N"/>
    <property type="match status" value="1"/>
</dbReference>
<accession>A0AAI9DPU8</accession>
<evidence type="ECO:0000256" key="2">
    <source>
        <dbReference type="ARBA" id="ARBA00007399"/>
    </source>
</evidence>
<proteinExistence type="inferred from homology"/>
<keyword evidence="5" id="KW-0143">Chaperone</keyword>
<evidence type="ECO:0000256" key="6">
    <source>
        <dbReference type="SAM" id="SignalP"/>
    </source>
</evidence>
<protein>
    <submittedName>
        <fullName evidence="8">Fimbria/pilus periplasmic chaperone</fullName>
    </submittedName>
</protein>
<gene>
    <name evidence="8" type="ORF">QEG54_004554</name>
</gene>
<dbReference type="GO" id="GO:0071555">
    <property type="term" value="P:cell wall organization"/>
    <property type="evidence" value="ECO:0007669"/>
    <property type="project" value="InterPro"/>
</dbReference>
<dbReference type="InterPro" id="IPR013783">
    <property type="entry name" value="Ig-like_fold"/>
</dbReference>
<dbReference type="InterPro" id="IPR008962">
    <property type="entry name" value="PapD-like_sf"/>
</dbReference>
<comment type="caution">
    <text evidence="8">The sequence shown here is derived from an EMBL/GenBank/DDBJ whole genome shotgun (WGS) entry which is preliminary data.</text>
</comment>
<dbReference type="GO" id="GO:0030288">
    <property type="term" value="C:outer membrane-bounded periplasmic space"/>
    <property type="evidence" value="ECO:0007669"/>
    <property type="project" value="InterPro"/>
</dbReference>
<dbReference type="SUPFAM" id="SSF49354">
    <property type="entry name" value="PapD-like"/>
    <property type="match status" value="1"/>
</dbReference>
<comment type="similarity">
    <text evidence="2">Belongs to the periplasmic pilus chaperone family.</text>
</comment>
<comment type="subcellular location">
    <subcellularLocation>
        <location evidence="1">Periplasm</location>
    </subcellularLocation>
</comment>
<evidence type="ECO:0000256" key="5">
    <source>
        <dbReference type="ARBA" id="ARBA00023186"/>
    </source>
</evidence>
<dbReference type="Gene3D" id="2.60.40.10">
    <property type="entry name" value="Immunoglobulins"/>
    <property type="match status" value="2"/>
</dbReference>
<evidence type="ECO:0000259" key="7">
    <source>
        <dbReference type="Pfam" id="PF00345"/>
    </source>
</evidence>
<dbReference type="SUPFAM" id="SSF49584">
    <property type="entry name" value="Periplasmic chaperone C-domain"/>
    <property type="match status" value="1"/>
</dbReference>
<reference evidence="8" key="1">
    <citation type="submission" date="2024-02" db="EMBL/GenBank/DDBJ databases">
        <authorList>
            <consortium name="Clinical and Environmental Microbiology Branch: Whole genome sequencing antimicrobial resistance pathogens in the healthcare setting"/>
        </authorList>
    </citation>
    <scope>NUCLEOTIDE SEQUENCE</scope>
    <source>
        <strain evidence="8">2021DK-00143</strain>
    </source>
</reference>
<name>A0AAI9DPU8_PLUGE</name>
<feature type="chain" id="PRO_5042578702" evidence="6">
    <location>
        <begin position="26"/>
        <end position="234"/>
    </location>
</feature>
<dbReference type="AlphaFoldDB" id="A0AAI9DPU8"/>
<dbReference type="InterPro" id="IPR050643">
    <property type="entry name" value="Periplasmic_pilus_chap"/>
</dbReference>
<dbReference type="InterPro" id="IPR016147">
    <property type="entry name" value="Pili_assmbl_chaperone_N"/>
</dbReference>